<protein>
    <recommendedName>
        <fullName evidence="1">Ig-like domain-containing protein</fullName>
    </recommendedName>
</protein>
<reference evidence="2 3" key="1">
    <citation type="submission" date="2016-07" db="EMBL/GenBank/DDBJ databases">
        <title>Disparate Historic Effective Population Sizes Predicted by Modern Levels of Genome Diversity for the Scaled Quail (Callipepla squamata) and the Northern Bobwhite (Colinus virginianus): Inferences from First and Second Generation Draft Genome Assemblies for Sympatric New World Quail.</title>
        <authorList>
            <person name="Oldeschulte D.L."/>
            <person name="Halley Y.A."/>
            <person name="Bhattarai E.K."/>
            <person name="Brashear W.A."/>
            <person name="Hill J."/>
            <person name="Metz R.P."/>
            <person name="Johnson C.D."/>
            <person name="Rollins D."/>
            <person name="Peterson M.J."/>
            <person name="Bickhart D.M."/>
            <person name="Decker J.E."/>
            <person name="Seabury C.M."/>
        </authorList>
    </citation>
    <scope>NUCLEOTIDE SEQUENCE [LARGE SCALE GENOMIC DNA]</scope>
    <source>
        <strain evidence="2 3">Texas</strain>
        <tissue evidence="2">Leg muscle</tissue>
    </source>
</reference>
<evidence type="ECO:0000313" key="2">
    <source>
        <dbReference type="EMBL" id="OXB50999.1"/>
    </source>
</evidence>
<dbReference type="PANTHER" id="PTHR46013:SF7">
    <property type="entry name" value="IG-LIKE DOMAIN-CONTAINING PROTEIN"/>
    <property type="match status" value="1"/>
</dbReference>
<dbReference type="SMART" id="SM00409">
    <property type="entry name" value="IG"/>
    <property type="match status" value="2"/>
</dbReference>
<comment type="caution">
    <text evidence="2">The sequence shown here is derived from an EMBL/GenBank/DDBJ whole genome shotgun (WGS) entry which is preliminary data.</text>
</comment>
<evidence type="ECO:0000259" key="1">
    <source>
        <dbReference type="PROSITE" id="PS50835"/>
    </source>
</evidence>
<keyword evidence="3" id="KW-1185">Reference proteome</keyword>
<feature type="domain" description="Ig-like" evidence="1">
    <location>
        <begin position="3"/>
        <end position="84"/>
    </location>
</feature>
<dbReference type="PANTHER" id="PTHR46013">
    <property type="entry name" value="VASCULAR CELL ADHESION MOLECULE 1"/>
    <property type="match status" value="1"/>
</dbReference>
<name>A0A226M7D2_CALSU</name>
<dbReference type="STRING" id="9009.A0A226M7D2"/>
<organism evidence="2 3">
    <name type="scientific">Callipepla squamata</name>
    <name type="common">Scaled quail</name>
    <dbReference type="NCBI Taxonomy" id="9009"/>
    <lineage>
        <taxon>Eukaryota</taxon>
        <taxon>Metazoa</taxon>
        <taxon>Chordata</taxon>
        <taxon>Craniata</taxon>
        <taxon>Vertebrata</taxon>
        <taxon>Euteleostomi</taxon>
        <taxon>Archelosauria</taxon>
        <taxon>Archosauria</taxon>
        <taxon>Dinosauria</taxon>
        <taxon>Saurischia</taxon>
        <taxon>Theropoda</taxon>
        <taxon>Coelurosauria</taxon>
        <taxon>Aves</taxon>
        <taxon>Neognathae</taxon>
        <taxon>Galloanserae</taxon>
        <taxon>Galliformes</taxon>
        <taxon>Odontophoridae</taxon>
        <taxon>Callipepla</taxon>
    </lineage>
</organism>
<evidence type="ECO:0000313" key="3">
    <source>
        <dbReference type="Proteomes" id="UP000198323"/>
    </source>
</evidence>
<dbReference type="PROSITE" id="PS50835">
    <property type="entry name" value="IG_LIKE"/>
    <property type="match status" value="2"/>
</dbReference>
<dbReference type="FunFam" id="2.60.40.10:FF:000067">
    <property type="entry name" value="basement membrane-specific heparan sulfate proteoglycan core protein"/>
    <property type="match status" value="2"/>
</dbReference>
<gene>
    <name evidence="2" type="ORF">ASZ78_011670</name>
</gene>
<proteinExistence type="predicted"/>
<dbReference type="EMBL" id="MCFN01025179">
    <property type="protein sequence ID" value="OXB50999.1"/>
    <property type="molecule type" value="Genomic_DNA"/>
</dbReference>
<dbReference type="InterPro" id="IPR007110">
    <property type="entry name" value="Ig-like_dom"/>
</dbReference>
<dbReference type="Proteomes" id="UP000198323">
    <property type="component" value="Unassembled WGS sequence"/>
</dbReference>
<feature type="domain" description="Ig-like" evidence="1">
    <location>
        <begin position="100"/>
        <end position="181"/>
    </location>
</feature>
<feature type="non-terminal residue" evidence="2">
    <location>
        <position position="190"/>
    </location>
</feature>
<accession>A0A226M7D2</accession>
<dbReference type="InterPro" id="IPR036179">
    <property type="entry name" value="Ig-like_dom_sf"/>
</dbReference>
<dbReference type="OrthoDB" id="9374411at2759"/>
<dbReference type="InterPro" id="IPR013783">
    <property type="entry name" value="Ig-like_fold"/>
</dbReference>
<dbReference type="SUPFAM" id="SSF48726">
    <property type="entry name" value="Immunoglobulin"/>
    <property type="match status" value="2"/>
</dbReference>
<dbReference type="Pfam" id="PF13927">
    <property type="entry name" value="Ig_3"/>
    <property type="match status" value="2"/>
</dbReference>
<dbReference type="InterPro" id="IPR003598">
    <property type="entry name" value="Ig_sub2"/>
</dbReference>
<sequence>MTPLRIESSSSTVTEGQTLDLNCVIASPAQATVTWYKRGGSLPARHQVSGSRLRLLRVTAADSGEYVCRVSNGATTKEASVMVTIQPSGAGSYSSGGMTPLRIESSSSTVTEGQTLDLNCVIASPAQATVTWYKRGGSLPARHQVSGSRLRLLRVTAADSGEYVCRVSNGATTKEASVMVTIQPSGASSY</sequence>
<dbReference type="InterPro" id="IPR003599">
    <property type="entry name" value="Ig_sub"/>
</dbReference>
<dbReference type="AlphaFoldDB" id="A0A226M7D2"/>
<dbReference type="Gene3D" id="2.60.40.10">
    <property type="entry name" value="Immunoglobulins"/>
    <property type="match status" value="2"/>
</dbReference>
<dbReference type="SMART" id="SM00408">
    <property type="entry name" value="IGc2"/>
    <property type="match status" value="2"/>
</dbReference>